<organism evidence="1 2">
    <name type="scientific">Stella humosa</name>
    <dbReference type="NCBI Taxonomy" id="94"/>
    <lineage>
        <taxon>Bacteria</taxon>
        <taxon>Pseudomonadati</taxon>
        <taxon>Pseudomonadota</taxon>
        <taxon>Alphaproteobacteria</taxon>
        <taxon>Rhodospirillales</taxon>
        <taxon>Stellaceae</taxon>
        <taxon>Stella</taxon>
    </lineage>
</organism>
<dbReference type="AlphaFoldDB" id="A0A3N1MB37"/>
<sequence length="184" mass="20198">MIWIPTSSGRRFCLSEPCAADIEPEDIAHALAMICRWGGHVRDFYSVAEHSVLVATAVENRWPKRLDLHLWALLHDAAEAYVGDVTAPLGRLLPDHAAVERAVFAAVAERFCLPPVLPAEVRVVDAAILIDEAQALLPAHDADALLPVGLPIGCEIECWSPKCARTTWLAFFERLHTGYSEAGR</sequence>
<dbReference type="Gene3D" id="1.10.3210.10">
    <property type="entry name" value="Hypothetical protein af1432"/>
    <property type="match status" value="1"/>
</dbReference>
<dbReference type="OrthoDB" id="1099791at2"/>
<proteinExistence type="predicted"/>
<dbReference type="RefSeq" id="WP_123689744.1">
    <property type="nucleotide sequence ID" value="NZ_AP019700.1"/>
</dbReference>
<keyword evidence="2" id="KW-1185">Reference proteome</keyword>
<dbReference type="Proteomes" id="UP000278222">
    <property type="component" value="Unassembled WGS sequence"/>
</dbReference>
<name>A0A3N1MB37_9PROT</name>
<evidence type="ECO:0000313" key="1">
    <source>
        <dbReference type="EMBL" id="ROQ00469.1"/>
    </source>
</evidence>
<comment type="caution">
    <text evidence="1">The sequence shown here is derived from an EMBL/GenBank/DDBJ whole genome shotgun (WGS) entry which is preliminary data.</text>
</comment>
<reference evidence="1 2" key="1">
    <citation type="submission" date="2018-11" db="EMBL/GenBank/DDBJ databases">
        <title>Genomic Encyclopedia of Type Strains, Phase IV (KMG-IV): sequencing the most valuable type-strain genomes for metagenomic binning, comparative biology and taxonomic classification.</title>
        <authorList>
            <person name="Goeker M."/>
        </authorList>
    </citation>
    <scope>NUCLEOTIDE SEQUENCE [LARGE SCALE GENOMIC DNA]</scope>
    <source>
        <strain evidence="1 2">DSM 5900</strain>
    </source>
</reference>
<dbReference type="EMBL" id="RJKX01000013">
    <property type="protein sequence ID" value="ROQ00469.1"/>
    <property type="molecule type" value="Genomic_DNA"/>
</dbReference>
<evidence type="ECO:0000313" key="2">
    <source>
        <dbReference type="Proteomes" id="UP000278222"/>
    </source>
</evidence>
<accession>A0A3N1MB37</accession>
<dbReference type="SUPFAM" id="SSF109604">
    <property type="entry name" value="HD-domain/PDEase-like"/>
    <property type="match status" value="1"/>
</dbReference>
<evidence type="ECO:0008006" key="3">
    <source>
        <dbReference type="Google" id="ProtNLM"/>
    </source>
</evidence>
<gene>
    <name evidence="1" type="ORF">EDC65_2268</name>
</gene>
<protein>
    <recommendedName>
        <fullName evidence="3">Phosphohydrolase</fullName>
    </recommendedName>
</protein>